<dbReference type="GO" id="GO:0004741">
    <property type="term" value="F:[pyruvate dehydrogenase (acetyl-transferring)]-phosphatase activity"/>
    <property type="evidence" value="ECO:0007669"/>
    <property type="project" value="EnsemblFungi"/>
</dbReference>
<dbReference type="GO" id="GO:0005759">
    <property type="term" value="C:mitochondrial matrix"/>
    <property type="evidence" value="ECO:0007669"/>
    <property type="project" value="EnsemblFungi"/>
</dbReference>
<keyword evidence="3" id="KW-1185">Reference proteome</keyword>
<dbReference type="RefSeq" id="XP_004182424.1">
    <property type="nucleotide sequence ID" value="XM_004182376.1"/>
</dbReference>
<accession>I2H953</accession>
<dbReference type="PROSITE" id="PS51746">
    <property type="entry name" value="PPM_2"/>
    <property type="match status" value="1"/>
</dbReference>
<gene>
    <name evidence="2" type="primary">TBLA0I02470</name>
    <name evidence="2" type="ORF">TBLA_0I02470</name>
</gene>
<dbReference type="Pfam" id="PF00481">
    <property type="entry name" value="PP2C"/>
    <property type="match status" value="1"/>
</dbReference>
<evidence type="ECO:0000313" key="2">
    <source>
        <dbReference type="EMBL" id="CCH62905.1"/>
    </source>
</evidence>
<dbReference type="GO" id="GO:0000422">
    <property type="term" value="P:autophagy of mitochondrion"/>
    <property type="evidence" value="ECO:0007669"/>
    <property type="project" value="EnsemblFungi"/>
</dbReference>
<dbReference type="Gene3D" id="3.60.40.10">
    <property type="entry name" value="PPM-type phosphatase domain"/>
    <property type="match status" value="1"/>
</dbReference>
<dbReference type="AlphaFoldDB" id="I2H953"/>
<protein>
    <recommendedName>
        <fullName evidence="1">PPM-type phosphatase domain-containing protein</fullName>
    </recommendedName>
</protein>
<dbReference type="PANTHER" id="PTHR13832:SF589">
    <property type="entry name" value="[PYRUVATE DEHYDROGENASE [ACETYL-TRANSFERRING]]-PHOSPHATASE 2, MITOCHONDRIAL"/>
    <property type="match status" value="1"/>
</dbReference>
<dbReference type="HOGENOM" id="CLU_021251_0_0_1"/>
<dbReference type="GO" id="GO:0016236">
    <property type="term" value="P:macroautophagy"/>
    <property type="evidence" value="ECO:0007669"/>
    <property type="project" value="EnsemblFungi"/>
</dbReference>
<evidence type="ECO:0000259" key="1">
    <source>
        <dbReference type="PROSITE" id="PS51746"/>
    </source>
</evidence>
<dbReference type="GeneID" id="14498082"/>
<evidence type="ECO:0000313" key="3">
    <source>
        <dbReference type="Proteomes" id="UP000002866"/>
    </source>
</evidence>
<dbReference type="OrthoDB" id="416093at2759"/>
<dbReference type="GO" id="GO:0005758">
    <property type="term" value="C:mitochondrial intermembrane space"/>
    <property type="evidence" value="ECO:0007669"/>
    <property type="project" value="EnsemblFungi"/>
</dbReference>
<name>I2H953_HENB6</name>
<reference evidence="2 3" key="1">
    <citation type="journal article" date="2011" name="Proc. Natl. Acad. Sci. U.S.A.">
        <title>Evolutionary erosion of yeast sex chromosomes by mating-type switching accidents.</title>
        <authorList>
            <person name="Gordon J.L."/>
            <person name="Armisen D."/>
            <person name="Proux-Wera E."/>
            <person name="Oheigeartaigh S.S."/>
            <person name="Byrne K.P."/>
            <person name="Wolfe K.H."/>
        </authorList>
    </citation>
    <scope>NUCLEOTIDE SEQUENCE [LARGE SCALE GENOMIC DNA]</scope>
    <source>
        <strain evidence="3">ATCC 34711 / CBS 6284 / DSM 70876 / NBRC 10599 / NRRL Y-10934 / UCD 77-7</strain>
    </source>
</reference>
<dbReference type="KEGG" id="tbl:TBLA_0I02470"/>
<dbReference type="Proteomes" id="UP000002866">
    <property type="component" value="Chromosome 9"/>
</dbReference>
<dbReference type="GO" id="GO:1901524">
    <property type="term" value="P:regulation of mitophagy"/>
    <property type="evidence" value="ECO:0007669"/>
    <property type="project" value="EnsemblFungi"/>
</dbReference>
<dbReference type="SUPFAM" id="SSF81606">
    <property type="entry name" value="PP2C-like"/>
    <property type="match status" value="1"/>
</dbReference>
<feature type="domain" description="PPM-type phosphatase" evidence="1">
    <location>
        <begin position="59"/>
        <end position="496"/>
    </location>
</feature>
<organism evidence="2 3">
    <name type="scientific">Henningerozyma blattae (strain ATCC 34711 / CBS 6284 / DSM 70876 / NBRC 10599 / NRRL Y-10934 / UCD 77-7)</name>
    <name type="common">Yeast</name>
    <name type="synonym">Tetrapisispora blattae</name>
    <dbReference type="NCBI Taxonomy" id="1071380"/>
    <lineage>
        <taxon>Eukaryota</taxon>
        <taxon>Fungi</taxon>
        <taxon>Dikarya</taxon>
        <taxon>Ascomycota</taxon>
        <taxon>Saccharomycotina</taxon>
        <taxon>Saccharomycetes</taxon>
        <taxon>Saccharomycetales</taxon>
        <taxon>Saccharomycetaceae</taxon>
        <taxon>Henningerozyma</taxon>
    </lineage>
</organism>
<sequence length="527" mass="59975">MNSVTSVTRPYLLLRPAIFQNQTLQKVSAGAKKETAVNNSKKVNSNMLLKLNLKKFPNLLGHSTSRINRLYNEDAYSCNIISFPSLQQDVDIMRTGKSKNNDIFKNNRILNLSVFDGHGGEGRVSKLLAEKLHLRLSTELPTKKKFFDLLKEYKDIVGGEYWEVLYKNRFKFYDKYIKHCNTKIDLVLFADKGKEKNSNSTWAESPIGSRMIFDKYGNIIDKTSLLTEYQRLRFYYTYLKFDLEECCGHKRHGSVTNINQNIYDQFEQFPGGSTATSIFLTPFDIQSNRSVIHDDSFIVRPTSLLKLVVTQIGDSKAIICDSNGIAHSLSKPHNASSEREIKRLYKQPEKRKNLSIAKMKTAPIIEPEVETDSFGDKRFLDTFANTRSFGDIIAKNKGLSAEPELYSYLIGPTIDLPHSEKSKLQFGGDECFIILISDGVYNVIPDQELVDLITSTVNNRGLKTATPQYITDEIIKYVYAIGGRDADNATCVLLRLPNWGNWPSIDRTGKIREEKLMHTFSGDRNMS</sequence>
<dbReference type="OMA" id="LPNWGNW"/>
<dbReference type="SMART" id="SM00332">
    <property type="entry name" value="PP2Cc"/>
    <property type="match status" value="1"/>
</dbReference>
<dbReference type="InterPro" id="IPR036457">
    <property type="entry name" value="PPM-type-like_dom_sf"/>
</dbReference>
<dbReference type="eggNOG" id="KOG0698">
    <property type="taxonomic scope" value="Eukaryota"/>
</dbReference>
<dbReference type="PANTHER" id="PTHR13832">
    <property type="entry name" value="PROTEIN PHOSPHATASE 2C"/>
    <property type="match status" value="1"/>
</dbReference>
<dbReference type="InterPro" id="IPR015655">
    <property type="entry name" value="PP2C"/>
</dbReference>
<dbReference type="CDD" id="cd00143">
    <property type="entry name" value="PP2Cc"/>
    <property type="match status" value="1"/>
</dbReference>
<dbReference type="InParanoid" id="I2H953"/>
<dbReference type="EMBL" id="HE806324">
    <property type="protein sequence ID" value="CCH62905.1"/>
    <property type="molecule type" value="Genomic_DNA"/>
</dbReference>
<proteinExistence type="predicted"/>
<dbReference type="InterPro" id="IPR001932">
    <property type="entry name" value="PPM-type_phosphatase-like_dom"/>
</dbReference>
<dbReference type="STRING" id="1071380.I2H953"/>
<dbReference type="FunCoup" id="I2H953">
    <property type="interactions" value="123"/>
</dbReference>